<dbReference type="PIRSF" id="PIRSF000097">
    <property type="entry name" value="AKR"/>
    <property type="match status" value="1"/>
</dbReference>
<dbReference type="FunFam" id="3.20.20.100:FF:000002">
    <property type="entry name" value="2,5-diketo-D-gluconic acid reductase A"/>
    <property type="match status" value="1"/>
</dbReference>
<feature type="binding site" evidence="5">
    <location>
        <position position="119"/>
    </location>
    <ligand>
        <name>substrate</name>
    </ligand>
</feature>
<evidence type="ECO:0000256" key="1">
    <source>
        <dbReference type="ARBA" id="ARBA00007905"/>
    </source>
</evidence>
<dbReference type="PRINTS" id="PR00069">
    <property type="entry name" value="ALDKETRDTASE"/>
</dbReference>
<dbReference type="PROSITE" id="PS00062">
    <property type="entry name" value="ALDOKETO_REDUCTASE_2"/>
    <property type="match status" value="1"/>
</dbReference>
<evidence type="ECO:0000256" key="6">
    <source>
        <dbReference type="PIRSR" id="PIRSR000097-3"/>
    </source>
</evidence>
<keyword evidence="9" id="KW-1185">Reference proteome</keyword>
<feature type="site" description="Lowers pKa of active site Tyr" evidence="6">
    <location>
        <position position="88"/>
    </location>
</feature>
<dbReference type="Pfam" id="PF00248">
    <property type="entry name" value="Aldo_ket_red"/>
    <property type="match status" value="1"/>
</dbReference>
<dbReference type="PANTHER" id="PTHR43827">
    <property type="entry name" value="2,5-DIKETO-D-GLUCONIC ACID REDUCTASE"/>
    <property type="match status" value="1"/>
</dbReference>
<evidence type="ECO:0000256" key="4">
    <source>
        <dbReference type="PIRSR" id="PIRSR000097-1"/>
    </source>
</evidence>
<organism evidence="8 9">
    <name type="scientific">Rhizocola hellebori</name>
    <dbReference type="NCBI Taxonomy" id="1392758"/>
    <lineage>
        <taxon>Bacteria</taxon>
        <taxon>Bacillati</taxon>
        <taxon>Actinomycetota</taxon>
        <taxon>Actinomycetes</taxon>
        <taxon>Micromonosporales</taxon>
        <taxon>Micromonosporaceae</taxon>
        <taxon>Rhizocola</taxon>
    </lineage>
</organism>
<dbReference type="AlphaFoldDB" id="A0A8J3VJM5"/>
<sequence>MAHDAEEKIMTSIDGQPAVTLAGGSEMPLLGFGTWQARGSSCYDAVVAALQAGYRHIDTATMYANEAEVGRALRDSGVPRSEVFITTKLPPDRAGHESSTLRASLHGLGVDAIDLWLIHWPPAGRRSVSVWREFIAARDAGLTKAIGVSNYSAAQMDELDKETGQRPEVNQIRWSPALHDPAVHQQHRKRGIVLEGYSPFKTTNLNDPTLTGIAEAHGVTAAQVVLRWHIQHEIVAIPKSVTPHRIRVNADIFGFTLTTEQMTQIDALGHTH</sequence>
<evidence type="ECO:0000256" key="3">
    <source>
        <dbReference type="ARBA" id="ARBA00023002"/>
    </source>
</evidence>
<dbReference type="PANTHER" id="PTHR43827:SF3">
    <property type="entry name" value="NADP-DEPENDENT OXIDOREDUCTASE DOMAIN-CONTAINING PROTEIN"/>
    <property type="match status" value="1"/>
</dbReference>
<gene>
    <name evidence="8" type="ORF">Rhe02_62100</name>
</gene>
<keyword evidence="2" id="KW-0521">NADP</keyword>
<dbReference type="InterPro" id="IPR018170">
    <property type="entry name" value="Aldo/ket_reductase_CS"/>
</dbReference>
<evidence type="ECO:0000256" key="5">
    <source>
        <dbReference type="PIRSR" id="PIRSR000097-2"/>
    </source>
</evidence>
<dbReference type="InterPro" id="IPR020471">
    <property type="entry name" value="AKR"/>
</dbReference>
<dbReference type="GO" id="GO:0016616">
    <property type="term" value="F:oxidoreductase activity, acting on the CH-OH group of donors, NAD or NADP as acceptor"/>
    <property type="evidence" value="ECO:0007669"/>
    <property type="project" value="UniProtKB-ARBA"/>
</dbReference>
<protein>
    <submittedName>
        <fullName evidence="8">Putative oxidoreductase</fullName>
    </submittedName>
</protein>
<reference evidence="8" key="1">
    <citation type="submission" date="2021-01" db="EMBL/GenBank/DDBJ databases">
        <title>Whole genome shotgun sequence of Rhizocola hellebori NBRC 109834.</title>
        <authorList>
            <person name="Komaki H."/>
            <person name="Tamura T."/>
        </authorList>
    </citation>
    <scope>NUCLEOTIDE SEQUENCE</scope>
    <source>
        <strain evidence="8">NBRC 109834</strain>
    </source>
</reference>
<dbReference type="EMBL" id="BONY01000045">
    <property type="protein sequence ID" value="GIH08143.1"/>
    <property type="molecule type" value="Genomic_DNA"/>
</dbReference>
<dbReference type="Gene3D" id="3.20.20.100">
    <property type="entry name" value="NADP-dependent oxidoreductase domain"/>
    <property type="match status" value="1"/>
</dbReference>
<comment type="caution">
    <text evidence="8">The sequence shown here is derived from an EMBL/GenBank/DDBJ whole genome shotgun (WGS) entry which is preliminary data.</text>
</comment>
<proteinExistence type="inferred from homology"/>
<evidence type="ECO:0000256" key="2">
    <source>
        <dbReference type="ARBA" id="ARBA00022857"/>
    </source>
</evidence>
<dbReference type="Proteomes" id="UP000612899">
    <property type="component" value="Unassembled WGS sequence"/>
</dbReference>
<evidence type="ECO:0000313" key="9">
    <source>
        <dbReference type="Proteomes" id="UP000612899"/>
    </source>
</evidence>
<feature type="active site" description="Proton donor" evidence="4">
    <location>
        <position position="63"/>
    </location>
</feature>
<dbReference type="SUPFAM" id="SSF51430">
    <property type="entry name" value="NAD(P)-linked oxidoreductase"/>
    <property type="match status" value="1"/>
</dbReference>
<evidence type="ECO:0000259" key="7">
    <source>
        <dbReference type="Pfam" id="PF00248"/>
    </source>
</evidence>
<dbReference type="CDD" id="cd19071">
    <property type="entry name" value="AKR_AKR1-5-like"/>
    <property type="match status" value="1"/>
</dbReference>
<feature type="domain" description="NADP-dependent oxidoreductase" evidence="7">
    <location>
        <begin position="30"/>
        <end position="268"/>
    </location>
</feature>
<name>A0A8J3VJM5_9ACTN</name>
<keyword evidence="3" id="KW-0560">Oxidoreductase</keyword>
<dbReference type="InterPro" id="IPR023210">
    <property type="entry name" value="NADP_OxRdtase_dom"/>
</dbReference>
<dbReference type="InterPro" id="IPR036812">
    <property type="entry name" value="NAD(P)_OxRdtase_dom_sf"/>
</dbReference>
<dbReference type="PROSITE" id="PS00798">
    <property type="entry name" value="ALDOKETO_REDUCTASE_1"/>
    <property type="match status" value="1"/>
</dbReference>
<evidence type="ECO:0000313" key="8">
    <source>
        <dbReference type="EMBL" id="GIH08143.1"/>
    </source>
</evidence>
<comment type="similarity">
    <text evidence="1">Belongs to the aldo/keto reductase family.</text>
</comment>
<accession>A0A8J3VJM5</accession>